<evidence type="ECO:0000259" key="11">
    <source>
        <dbReference type="Pfam" id="PF25994"/>
    </source>
</evidence>
<dbReference type="InterPro" id="IPR010129">
    <property type="entry name" value="T1SS_HlyD"/>
</dbReference>
<feature type="domain" description="AprE-like long alpha-helical hairpin" evidence="11">
    <location>
        <begin position="151"/>
        <end position="339"/>
    </location>
</feature>
<keyword evidence="3 9" id="KW-0813">Transport</keyword>
<evidence type="ECO:0000313" key="14">
    <source>
        <dbReference type="Proteomes" id="UP000294664"/>
    </source>
</evidence>
<keyword evidence="7 9" id="KW-1133">Transmembrane helix</keyword>
<dbReference type="Pfam" id="PF26002">
    <property type="entry name" value="Beta-barrel_AprE"/>
    <property type="match status" value="1"/>
</dbReference>
<evidence type="ECO:0000256" key="7">
    <source>
        <dbReference type="ARBA" id="ARBA00022989"/>
    </source>
</evidence>
<dbReference type="Gene3D" id="2.40.50.100">
    <property type="match status" value="1"/>
</dbReference>
<evidence type="ECO:0000256" key="10">
    <source>
        <dbReference type="SAM" id="Coils"/>
    </source>
</evidence>
<evidence type="ECO:0000256" key="5">
    <source>
        <dbReference type="ARBA" id="ARBA00022519"/>
    </source>
</evidence>
<dbReference type="AlphaFoldDB" id="A0A4R3M3N8"/>
<dbReference type="Gene3D" id="2.40.30.170">
    <property type="match status" value="1"/>
</dbReference>
<feature type="coiled-coil region" evidence="10">
    <location>
        <begin position="211"/>
        <end position="245"/>
    </location>
</feature>
<evidence type="ECO:0000256" key="6">
    <source>
        <dbReference type="ARBA" id="ARBA00022692"/>
    </source>
</evidence>
<organism evidence="13 14">
    <name type="scientific">Aquabacter spiritensis</name>
    <dbReference type="NCBI Taxonomy" id="933073"/>
    <lineage>
        <taxon>Bacteria</taxon>
        <taxon>Pseudomonadati</taxon>
        <taxon>Pseudomonadota</taxon>
        <taxon>Alphaproteobacteria</taxon>
        <taxon>Hyphomicrobiales</taxon>
        <taxon>Xanthobacteraceae</taxon>
        <taxon>Aquabacter</taxon>
    </lineage>
</organism>
<keyword evidence="8 9" id="KW-0472">Membrane</keyword>
<dbReference type="Proteomes" id="UP000294664">
    <property type="component" value="Unassembled WGS sequence"/>
</dbReference>
<dbReference type="GO" id="GO:0015031">
    <property type="term" value="P:protein transport"/>
    <property type="evidence" value="ECO:0007669"/>
    <property type="project" value="InterPro"/>
</dbReference>
<evidence type="ECO:0000256" key="9">
    <source>
        <dbReference type="RuleBase" id="RU365093"/>
    </source>
</evidence>
<comment type="caution">
    <text evidence="13">The sequence shown here is derived from an EMBL/GenBank/DDBJ whole genome shotgun (WGS) entry which is preliminary data.</text>
</comment>
<keyword evidence="5 9" id="KW-0997">Cell inner membrane</keyword>
<evidence type="ECO:0000256" key="8">
    <source>
        <dbReference type="ARBA" id="ARBA00023136"/>
    </source>
</evidence>
<dbReference type="SUPFAM" id="SSF111369">
    <property type="entry name" value="HlyD-like secretion proteins"/>
    <property type="match status" value="1"/>
</dbReference>
<evidence type="ECO:0000313" key="13">
    <source>
        <dbReference type="EMBL" id="TCT05927.1"/>
    </source>
</evidence>
<dbReference type="InterPro" id="IPR058982">
    <property type="entry name" value="Beta-barrel_AprE"/>
</dbReference>
<dbReference type="PANTHER" id="PTHR30386:SF17">
    <property type="entry name" value="ALKALINE PROTEASE SECRETION PROTEIN APRE"/>
    <property type="match status" value="1"/>
</dbReference>
<dbReference type="EMBL" id="SMAI01000003">
    <property type="protein sequence ID" value="TCT05927.1"/>
    <property type="molecule type" value="Genomic_DNA"/>
</dbReference>
<feature type="coiled-coil region" evidence="10">
    <location>
        <begin position="313"/>
        <end position="340"/>
    </location>
</feature>
<dbReference type="RefSeq" id="WP_132030464.1">
    <property type="nucleotide sequence ID" value="NZ_SMAI01000003.1"/>
</dbReference>
<name>A0A4R3M3N8_9HYPH</name>
<reference evidence="13 14" key="1">
    <citation type="submission" date="2019-03" db="EMBL/GenBank/DDBJ databases">
        <title>Genomic Encyclopedia of Type Strains, Phase IV (KMG-IV): sequencing the most valuable type-strain genomes for metagenomic binning, comparative biology and taxonomic classification.</title>
        <authorList>
            <person name="Goeker M."/>
        </authorList>
    </citation>
    <scope>NUCLEOTIDE SEQUENCE [LARGE SCALE GENOMIC DNA]</scope>
    <source>
        <strain evidence="13 14">DSM 9035</strain>
    </source>
</reference>
<dbReference type="OrthoDB" id="9810980at2"/>
<comment type="subcellular location">
    <subcellularLocation>
        <location evidence="1 9">Cell inner membrane</location>
        <topology evidence="1 9">Single-pass membrane protein</topology>
    </subcellularLocation>
</comment>
<dbReference type="Pfam" id="PF25994">
    <property type="entry name" value="HH_AprE"/>
    <property type="match status" value="1"/>
</dbReference>
<feature type="transmembrane region" description="Helical" evidence="9">
    <location>
        <begin position="77"/>
        <end position="95"/>
    </location>
</feature>
<keyword evidence="14" id="KW-1185">Reference proteome</keyword>
<protein>
    <recommendedName>
        <fullName evidence="9">Membrane fusion protein (MFP) family protein</fullName>
    </recommendedName>
</protein>
<dbReference type="GO" id="GO:0005886">
    <property type="term" value="C:plasma membrane"/>
    <property type="evidence" value="ECO:0007669"/>
    <property type="project" value="UniProtKB-SubCell"/>
</dbReference>
<dbReference type="InterPro" id="IPR050739">
    <property type="entry name" value="MFP"/>
</dbReference>
<comment type="similarity">
    <text evidence="2 9">Belongs to the membrane fusion protein (MFP) (TC 8.A.1) family.</text>
</comment>
<evidence type="ECO:0000259" key="12">
    <source>
        <dbReference type="Pfam" id="PF26002"/>
    </source>
</evidence>
<accession>A0A4R3M3N8</accession>
<evidence type="ECO:0000256" key="1">
    <source>
        <dbReference type="ARBA" id="ARBA00004377"/>
    </source>
</evidence>
<sequence>MSQPTRTPVQRLADLKGALADRVPHSAGPLVQAARQRLVGLKDALLPAAPGEAAIADPASGLPAPVPNADFRRVATLGYGLIVLTFGVFGGWAALASIDSAVIATGVVSVESRRQVVQHLEGGIVAEILVRDGQQVSEGQVLFRLDPTSSLANFDSVRAQLDVQLAQEARLEAERAMADTVVFPAGLMARSVDPVVRAAISDQQAQFRDRKASLDGQVGILKNRIEQAETEIDGLSRERASVDRQLYFIEDELQGIQKLSDRGLVSKPRLAQLQREKARLEGVVGRNIADGAKAQATIGEMRMQIQQLTQKQQEEVAQLIVETRQKISDLKEKLNISENVLKRIDIRAPRAGVVQNINPKIYTVGAVVRPGDTLLEIVPQNAELIVDAQVPTTDIDRLHNGVQSVEVRFPAFHSRTTPLILGELRTISPDRLIDETTHQPYYQAVVAVSQTDIPDDMKVRLRPGMPAEVVFNTGERSVMSYLTRPLTDALTHSFRER</sequence>
<keyword evidence="10" id="KW-0175">Coiled coil</keyword>
<dbReference type="PRINTS" id="PR01490">
    <property type="entry name" value="RTXTOXIND"/>
</dbReference>
<gene>
    <name evidence="13" type="ORF">EDC64_10328</name>
</gene>
<dbReference type="InterPro" id="IPR058781">
    <property type="entry name" value="HH_AprE-like"/>
</dbReference>
<dbReference type="PANTHER" id="PTHR30386">
    <property type="entry name" value="MEMBRANE FUSION SUBUNIT OF EMRAB-TOLC MULTIDRUG EFFLUX PUMP"/>
    <property type="match status" value="1"/>
</dbReference>
<feature type="domain" description="AprE-like beta-barrel" evidence="12">
    <location>
        <begin position="384"/>
        <end position="474"/>
    </location>
</feature>
<evidence type="ECO:0000256" key="2">
    <source>
        <dbReference type="ARBA" id="ARBA00009477"/>
    </source>
</evidence>
<keyword evidence="4 9" id="KW-1003">Cell membrane</keyword>
<proteinExistence type="inferred from homology"/>
<evidence type="ECO:0000256" key="4">
    <source>
        <dbReference type="ARBA" id="ARBA00022475"/>
    </source>
</evidence>
<evidence type="ECO:0000256" key="3">
    <source>
        <dbReference type="ARBA" id="ARBA00022448"/>
    </source>
</evidence>
<dbReference type="NCBIfam" id="TIGR01843">
    <property type="entry name" value="type_I_hlyD"/>
    <property type="match status" value="1"/>
</dbReference>
<keyword evidence="6 9" id="KW-0812">Transmembrane</keyword>